<dbReference type="InterPro" id="IPR003156">
    <property type="entry name" value="DHHA1_dom"/>
</dbReference>
<evidence type="ECO:0000256" key="16">
    <source>
        <dbReference type="ARBA" id="ARBA00048300"/>
    </source>
</evidence>
<evidence type="ECO:0000256" key="13">
    <source>
        <dbReference type="ARBA" id="ARBA00023146"/>
    </source>
</evidence>
<keyword evidence="8" id="KW-0547">Nucleotide-binding</keyword>
<dbReference type="InterPro" id="IPR050058">
    <property type="entry name" value="Ala-tRNA_ligase"/>
</dbReference>
<evidence type="ECO:0000256" key="17">
    <source>
        <dbReference type="SAM" id="Coils"/>
    </source>
</evidence>
<dbReference type="InterPro" id="IPR018165">
    <property type="entry name" value="Ala-tRNA-synth_IIc_core"/>
</dbReference>
<dbReference type="GO" id="GO:0002161">
    <property type="term" value="F:aminoacyl-tRNA deacylase activity"/>
    <property type="evidence" value="ECO:0007669"/>
    <property type="project" value="TreeGrafter"/>
</dbReference>
<dbReference type="Pfam" id="PF02272">
    <property type="entry name" value="DHHA1"/>
    <property type="match status" value="1"/>
</dbReference>
<dbReference type="PANTHER" id="PTHR11777:SF9">
    <property type="entry name" value="ALANINE--TRNA LIGASE, CYTOPLASMIC"/>
    <property type="match status" value="1"/>
</dbReference>
<dbReference type="PANTHER" id="PTHR11777">
    <property type="entry name" value="ALANYL-TRNA SYNTHETASE"/>
    <property type="match status" value="1"/>
</dbReference>
<dbReference type="GO" id="GO:0046872">
    <property type="term" value="F:metal ion binding"/>
    <property type="evidence" value="ECO:0007669"/>
    <property type="project" value="UniProtKB-KW"/>
</dbReference>
<evidence type="ECO:0000256" key="12">
    <source>
        <dbReference type="ARBA" id="ARBA00022917"/>
    </source>
</evidence>
<feature type="domain" description="Alanyl-transfer RNA synthetases family profile" evidence="18">
    <location>
        <begin position="1"/>
        <end position="207"/>
    </location>
</feature>
<keyword evidence="9" id="KW-0862">Zinc</keyword>
<keyword evidence="11" id="KW-0694">RNA-binding</keyword>
<proteinExistence type="inferred from homology"/>
<dbReference type="SMART" id="SM00863">
    <property type="entry name" value="tRNA_SAD"/>
    <property type="match status" value="1"/>
</dbReference>
<dbReference type="Proteomes" id="UP000263273">
    <property type="component" value="Unassembled WGS sequence"/>
</dbReference>
<comment type="caution">
    <text evidence="19">The sequence shown here is derived from an EMBL/GenBank/DDBJ whole genome shotgun (WGS) entry which is preliminary data.</text>
</comment>
<comment type="similarity">
    <text evidence="2">Belongs to the class-II aminoacyl-tRNA synthetase family.</text>
</comment>
<keyword evidence="13" id="KW-0030">Aminoacyl-tRNA synthetase</keyword>
<evidence type="ECO:0000313" key="20">
    <source>
        <dbReference type="Proteomes" id="UP000263273"/>
    </source>
</evidence>
<evidence type="ECO:0000313" key="19">
    <source>
        <dbReference type="EMBL" id="HBK53785.1"/>
    </source>
</evidence>
<dbReference type="SUPFAM" id="SSF55186">
    <property type="entry name" value="ThrRS/AlaRS common domain"/>
    <property type="match status" value="1"/>
</dbReference>
<keyword evidence="7" id="KW-0479">Metal-binding</keyword>
<evidence type="ECO:0000256" key="1">
    <source>
        <dbReference type="ARBA" id="ARBA00001947"/>
    </source>
</evidence>
<dbReference type="FunFam" id="3.10.310.40:FF:000001">
    <property type="entry name" value="Alanine--tRNA ligase"/>
    <property type="match status" value="1"/>
</dbReference>
<evidence type="ECO:0000256" key="2">
    <source>
        <dbReference type="ARBA" id="ARBA00008226"/>
    </source>
</evidence>
<comment type="catalytic activity">
    <reaction evidence="16">
        <text>tRNA(Ala) + L-alanine + ATP = L-alanyl-tRNA(Ala) + AMP + diphosphate</text>
        <dbReference type="Rhea" id="RHEA:12540"/>
        <dbReference type="Rhea" id="RHEA-COMP:9657"/>
        <dbReference type="Rhea" id="RHEA-COMP:9923"/>
        <dbReference type="ChEBI" id="CHEBI:30616"/>
        <dbReference type="ChEBI" id="CHEBI:33019"/>
        <dbReference type="ChEBI" id="CHEBI:57972"/>
        <dbReference type="ChEBI" id="CHEBI:78442"/>
        <dbReference type="ChEBI" id="CHEBI:78497"/>
        <dbReference type="ChEBI" id="CHEBI:456215"/>
        <dbReference type="EC" id="6.1.1.7"/>
    </reaction>
</comment>
<evidence type="ECO:0000256" key="15">
    <source>
        <dbReference type="ARBA" id="ARBA00032577"/>
    </source>
</evidence>
<dbReference type="FunFam" id="3.30.54.20:FF:000001">
    <property type="entry name" value="Alanine--tRNA ligase"/>
    <property type="match status" value="1"/>
</dbReference>
<dbReference type="EMBL" id="DNZF01000167">
    <property type="protein sequence ID" value="HBK53785.1"/>
    <property type="molecule type" value="Genomic_DNA"/>
</dbReference>
<keyword evidence="5" id="KW-0820">tRNA-binding</keyword>
<dbReference type="STRING" id="378794.GCA_001570625_01647"/>
<dbReference type="AlphaFoldDB" id="A0A354YWR3"/>
<dbReference type="InterPro" id="IPR018163">
    <property type="entry name" value="Thr/Ala-tRNA-synth_IIc_edit"/>
</dbReference>
<dbReference type="Pfam" id="PF07973">
    <property type="entry name" value="tRNA_SAD"/>
    <property type="match status" value="1"/>
</dbReference>
<evidence type="ECO:0000256" key="10">
    <source>
        <dbReference type="ARBA" id="ARBA00022840"/>
    </source>
</evidence>
<protein>
    <recommendedName>
        <fullName evidence="4">Alanine--tRNA ligase</fullName>
        <ecNumber evidence="3">6.1.1.7</ecNumber>
    </recommendedName>
    <alternativeName>
        <fullName evidence="15">Alanyl-tRNA synthetase</fullName>
    </alternativeName>
</protein>
<evidence type="ECO:0000256" key="11">
    <source>
        <dbReference type="ARBA" id="ARBA00022884"/>
    </source>
</evidence>
<dbReference type="InterPro" id="IPR009000">
    <property type="entry name" value="Transl_B-barrel_sf"/>
</dbReference>
<dbReference type="SUPFAM" id="SSF50447">
    <property type="entry name" value="Translation proteins"/>
    <property type="match status" value="1"/>
</dbReference>
<evidence type="ECO:0000256" key="3">
    <source>
        <dbReference type="ARBA" id="ARBA00013168"/>
    </source>
</evidence>
<evidence type="ECO:0000256" key="8">
    <source>
        <dbReference type="ARBA" id="ARBA00022741"/>
    </source>
</evidence>
<evidence type="ECO:0000259" key="18">
    <source>
        <dbReference type="PROSITE" id="PS50860"/>
    </source>
</evidence>
<name>A0A354YWR3_9FIRM</name>
<dbReference type="Gene3D" id="3.30.54.20">
    <property type="match status" value="1"/>
</dbReference>
<evidence type="ECO:0000256" key="5">
    <source>
        <dbReference type="ARBA" id="ARBA00022555"/>
    </source>
</evidence>
<dbReference type="GO" id="GO:0006419">
    <property type="term" value="P:alanyl-tRNA aminoacylation"/>
    <property type="evidence" value="ECO:0007669"/>
    <property type="project" value="InterPro"/>
</dbReference>
<dbReference type="InterPro" id="IPR012947">
    <property type="entry name" value="tRNA_SAD"/>
</dbReference>
<dbReference type="Gene3D" id="6.10.250.550">
    <property type="match status" value="1"/>
</dbReference>
<keyword evidence="12" id="KW-0648">Protein biosynthesis</keyword>
<dbReference type="GO" id="GO:0000049">
    <property type="term" value="F:tRNA binding"/>
    <property type="evidence" value="ECO:0007669"/>
    <property type="project" value="UniProtKB-KW"/>
</dbReference>
<comment type="function">
    <text evidence="14">Catalyzes the attachment of alanine to tRNA(Ala) in a two-step reaction: alanine is first activated by ATP to form Ala-AMP and then transferred to the acceptor end of tRNA(Ala). Also edits incorrectly charged Ser-tRNA(Ala) and Gly-tRNA(Ala) via its editing domain.</text>
</comment>
<accession>A0A354YWR3</accession>
<organism evidence="19 20">
    <name type="scientific">Syntrophomonas wolfei</name>
    <dbReference type="NCBI Taxonomy" id="863"/>
    <lineage>
        <taxon>Bacteria</taxon>
        <taxon>Bacillati</taxon>
        <taxon>Bacillota</taxon>
        <taxon>Clostridia</taxon>
        <taxon>Eubacteriales</taxon>
        <taxon>Syntrophomonadaceae</taxon>
        <taxon>Syntrophomonas</taxon>
    </lineage>
</organism>
<dbReference type="PROSITE" id="PS50860">
    <property type="entry name" value="AA_TRNA_LIGASE_II_ALA"/>
    <property type="match status" value="1"/>
</dbReference>
<dbReference type="Gene3D" id="2.40.30.130">
    <property type="match status" value="1"/>
</dbReference>
<evidence type="ECO:0000256" key="4">
    <source>
        <dbReference type="ARBA" id="ARBA00017959"/>
    </source>
</evidence>
<keyword evidence="6 19" id="KW-0436">Ligase</keyword>
<comment type="cofactor">
    <cofactor evidence="1">
        <name>Zn(2+)</name>
        <dbReference type="ChEBI" id="CHEBI:29105"/>
    </cofactor>
</comment>
<dbReference type="GO" id="GO:0005829">
    <property type="term" value="C:cytosol"/>
    <property type="evidence" value="ECO:0007669"/>
    <property type="project" value="TreeGrafter"/>
</dbReference>
<dbReference type="Gene3D" id="3.30.980.10">
    <property type="entry name" value="Threonyl-trna Synthetase, Chain A, domain 2"/>
    <property type="match status" value="1"/>
</dbReference>
<feature type="non-terminal residue" evidence="19">
    <location>
        <position position="1"/>
    </location>
</feature>
<evidence type="ECO:0000256" key="7">
    <source>
        <dbReference type="ARBA" id="ARBA00022723"/>
    </source>
</evidence>
<dbReference type="GO" id="GO:0004813">
    <property type="term" value="F:alanine-tRNA ligase activity"/>
    <property type="evidence" value="ECO:0007669"/>
    <property type="project" value="UniProtKB-EC"/>
</dbReference>
<dbReference type="Gene3D" id="3.10.310.40">
    <property type="match status" value="1"/>
</dbReference>
<reference evidence="19 20" key="1">
    <citation type="journal article" date="2018" name="Nat. Biotechnol.">
        <title>A standardized bacterial taxonomy based on genome phylogeny substantially revises the tree of life.</title>
        <authorList>
            <person name="Parks D.H."/>
            <person name="Chuvochina M."/>
            <person name="Waite D.W."/>
            <person name="Rinke C."/>
            <person name="Skarshewski A."/>
            <person name="Chaumeil P.A."/>
            <person name="Hugenholtz P."/>
        </authorList>
    </citation>
    <scope>NUCLEOTIDE SEQUENCE [LARGE SCALE GENOMIC DNA]</scope>
    <source>
        <strain evidence="19">UBA10948</strain>
    </source>
</reference>
<feature type="coiled-coil region" evidence="17">
    <location>
        <begin position="230"/>
        <end position="257"/>
    </location>
</feature>
<keyword evidence="10" id="KW-0067">ATP-binding</keyword>
<evidence type="ECO:0000256" key="9">
    <source>
        <dbReference type="ARBA" id="ARBA00022833"/>
    </source>
</evidence>
<sequence>SGGQVADRGIIKGQEGLLRVQDVKKLSAWILHYGIVEGVLTTGEGVSMQLDDRARMDTARNHTATHLLHRALREVLGEHAQQKGSLVEPARLRFDFSHLKALSNEELSRIEQMVNEAIWKLYPVTTTETALNQAREMGAMALFGEKYGEEVRVVQVDTYSSELCGGTHVQNTGQIGLFKITGEGSIGSGLRRIEAITGSYALEYLQQLEGEIKKAASALRSSPLELTKRIENLHNSLKEKEKEIESLQQRLSRSSSDELVNKAFQLNDAWILIEEADIEDPGSLRQNAEMLKDKLGRAIVMLASIKGEKVSFVCFVSKDLLEQGLHAGKIVAAAAQVAGGGGGGRPDMAQAGGRDKSKISEALAEVRKMVKKTLS</sequence>
<gene>
    <name evidence="19" type="ORF">DDZ44_07615</name>
</gene>
<keyword evidence="17" id="KW-0175">Coiled coil</keyword>
<dbReference type="EC" id="6.1.1.7" evidence="3"/>
<dbReference type="GO" id="GO:0005524">
    <property type="term" value="F:ATP binding"/>
    <property type="evidence" value="ECO:0007669"/>
    <property type="project" value="UniProtKB-KW"/>
</dbReference>
<dbReference type="FunFam" id="3.30.980.10:FF:000004">
    <property type="entry name" value="Alanine--tRNA ligase, cytoplasmic"/>
    <property type="match status" value="1"/>
</dbReference>
<evidence type="ECO:0000256" key="6">
    <source>
        <dbReference type="ARBA" id="ARBA00022598"/>
    </source>
</evidence>
<evidence type="ECO:0000256" key="14">
    <source>
        <dbReference type="ARBA" id="ARBA00024779"/>
    </source>
</evidence>